<comment type="similarity">
    <text evidence="1 3">Belongs to the sulfotransferase 1 family.</text>
</comment>
<keyword evidence="4" id="KW-0472">Membrane</keyword>
<feature type="transmembrane region" description="Helical" evidence="4">
    <location>
        <begin position="310"/>
        <end position="329"/>
    </location>
</feature>
<dbReference type="Pfam" id="PF00685">
    <property type="entry name" value="Sulfotransfer_1"/>
    <property type="match status" value="1"/>
</dbReference>
<dbReference type="InterPro" id="IPR027417">
    <property type="entry name" value="P-loop_NTPase"/>
</dbReference>
<evidence type="ECO:0000256" key="3">
    <source>
        <dbReference type="RuleBase" id="RU361155"/>
    </source>
</evidence>
<dbReference type="PANTHER" id="PTHR11783">
    <property type="entry name" value="SULFOTRANSFERASE SULT"/>
    <property type="match status" value="1"/>
</dbReference>
<name>A0ABR2CC60_9ROSI</name>
<dbReference type="SUPFAM" id="SSF52540">
    <property type="entry name" value="P-loop containing nucleoside triphosphate hydrolases"/>
    <property type="match status" value="1"/>
</dbReference>
<evidence type="ECO:0000256" key="2">
    <source>
        <dbReference type="ARBA" id="ARBA00022679"/>
    </source>
</evidence>
<comment type="caution">
    <text evidence="6">The sequence shown here is derived from an EMBL/GenBank/DDBJ whole genome shotgun (WGS) entry which is preliminary data.</text>
</comment>
<dbReference type="Gene3D" id="3.40.50.300">
    <property type="entry name" value="P-loop containing nucleotide triphosphate hydrolases"/>
    <property type="match status" value="1"/>
</dbReference>
<feature type="domain" description="Sulfotransferase" evidence="5">
    <location>
        <begin position="52"/>
        <end position="310"/>
    </location>
</feature>
<dbReference type="EMBL" id="JBBPBM010000056">
    <property type="protein sequence ID" value="KAK8517083.1"/>
    <property type="molecule type" value="Genomic_DNA"/>
</dbReference>
<evidence type="ECO:0000256" key="1">
    <source>
        <dbReference type="ARBA" id="ARBA00005771"/>
    </source>
</evidence>
<keyword evidence="2 3" id="KW-0808">Transferase</keyword>
<dbReference type="InterPro" id="IPR000863">
    <property type="entry name" value="Sulfotransferase_dom"/>
</dbReference>
<keyword evidence="4" id="KW-0812">Transmembrane</keyword>
<sequence>MADSSEFSKLMVDQLPMESFWDIPLYQWEGFWYRSYHLEATMALRSHFSSRDDDIILASPMKAGTTWLKALCFSVVNSAAPNKADETLAKTDEDDPLLLHNHRDPLLENHPAVYVQTLEVQVFTAKPPPDVSSMKSPRLFHTHLPYTALSDSIKTSNCKLIYIARNPKDTLVSMWHFFNKLRTPQQGPYPFEKAFELFINGVSHFGPFFDHVLQYWNQSLKAPNKVLFLKYEDLKRDPIGEVKKLALFLGKPFGDEKEVEDVIWRCSLERLKNLEVNKNGVDPWVGMPNSTYFRTGIVGDWKNMLSNEMIYHRFILIYGYGLCRIILLIKLSKLINFRSQPSIFSPITQSLASHCSSLPLSLAVFRQRSLCFSHASLIDSRVDLI</sequence>
<protein>
    <recommendedName>
        <fullName evidence="3">Sulfotransferase</fullName>
        <ecNumber evidence="3">2.8.2.-</ecNumber>
    </recommendedName>
</protein>
<organism evidence="6 7">
    <name type="scientific">Hibiscus sabdariffa</name>
    <name type="common">roselle</name>
    <dbReference type="NCBI Taxonomy" id="183260"/>
    <lineage>
        <taxon>Eukaryota</taxon>
        <taxon>Viridiplantae</taxon>
        <taxon>Streptophyta</taxon>
        <taxon>Embryophyta</taxon>
        <taxon>Tracheophyta</taxon>
        <taxon>Spermatophyta</taxon>
        <taxon>Magnoliopsida</taxon>
        <taxon>eudicotyledons</taxon>
        <taxon>Gunneridae</taxon>
        <taxon>Pentapetalae</taxon>
        <taxon>rosids</taxon>
        <taxon>malvids</taxon>
        <taxon>Malvales</taxon>
        <taxon>Malvaceae</taxon>
        <taxon>Malvoideae</taxon>
        <taxon>Hibiscus</taxon>
    </lineage>
</organism>
<accession>A0ABR2CC60</accession>
<reference evidence="6 7" key="1">
    <citation type="journal article" date="2024" name="G3 (Bethesda)">
        <title>Genome assembly of Hibiscus sabdariffa L. provides insights into metabolisms of medicinal natural products.</title>
        <authorList>
            <person name="Kim T."/>
        </authorList>
    </citation>
    <scope>NUCLEOTIDE SEQUENCE [LARGE SCALE GENOMIC DNA]</scope>
    <source>
        <strain evidence="6">TK-2024</strain>
        <tissue evidence="6">Old leaves</tissue>
    </source>
</reference>
<keyword evidence="7" id="KW-1185">Reference proteome</keyword>
<evidence type="ECO:0000256" key="4">
    <source>
        <dbReference type="SAM" id="Phobius"/>
    </source>
</evidence>
<dbReference type="EC" id="2.8.2.-" evidence="3"/>
<evidence type="ECO:0000313" key="6">
    <source>
        <dbReference type="EMBL" id="KAK8517083.1"/>
    </source>
</evidence>
<dbReference type="Proteomes" id="UP001472677">
    <property type="component" value="Unassembled WGS sequence"/>
</dbReference>
<evidence type="ECO:0000259" key="5">
    <source>
        <dbReference type="Pfam" id="PF00685"/>
    </source>
</evidence>
<gene>
    <name evidence="6" type="ORF">V6N12_032282</name>
</gene>
<proteinExistence type="inferred from homology"/>
<keyword evidence="4" id="KW-1133">Transmembrane helix</keyword>
<evidence type="ECO:0000313" key="7">
    <source>
        <dbReference type="Proteomes" id="UP001472677"/>
    </source>
</evidence>